<dbReference type="Gene3D" id="3.40.960.10">
    <property type="entry name" value="VSR Endonuclease"/>
    <property type="match status" value="1"/>
</dbReference>
<evidence type="ECO:0000313" key="1">
    <source>
        <dbReference type="EMBL" id="RRR17205.1"/>
    </source>
</evidence>
<dbReference type="AlphaFoldDB" id="A0A426SGK3"/>
<sequence>MRPTCVSAARHHGLWIPLHAGEHIYRPRALPESGRSTSLVLHGSEMRSWPDSDPVADLELALEHAGRCLPVRDAAILFESALNKELLTWHVAQRIISGLPSSRRRQLARVSPLAESGTETAVRWWLESLHVPVTPQVVVPGVGRVDLKLGQNWIIECDSVQFHDNPRQYHLDRARDLQLQARRYTVTRLTWEQVFLDWERTSELLLTILRRREHRRPLAS</sequence>
<keyword evidence="2" id="KW-1185">Reference proteome</keyword>
<proteinExistence type="predicted"/>
<protein>
    <recommendedName>
        <fullName evidence="3">DUF559 domain-containing protein</fullName>
    </recommendedName>
</protein>
<dbReference type="EMBL" id="QOCI01000016">
    <property type="protein sequence ID" value="RRR17205.1"/>
    <property type="molecule type" value="Genomic_DNA"/>
</dbReference>
<gene>
    <name evidence="1" type="ORF">DS079_15570</name>
</gene>
<comment type="caution">
    <text evidence="1">The sequence shown here is derived from an EMBL/GenBank/DDBJ whole genome shotgun (WGS) entry which is preliminary data.</text>
</comment>
<dbReference type="Proteomes" id="UP000274327">
    <property type="component" value="Unassembled WGS sequence"/>
</dbReference>
<reference evidence="1 2" key="1">
    <citation type="submission" date="2018-07" db="EMBL/GenBank/DDBJ databases">
        <title>Brachybacteriurn paraconglorneratum KCTC 9916.</title>
        <authorList>
            <person name="Li Y."/>
        </authorList>
    </citation>
    <scope>NUCLEOTIDE SEQUENCE [LARGE SCALE GENOMIC DNA]</scope>
    <source>
        <strain evidence="1 2">KCTC 9916</strain>
    </source>
</reference>
<evidence type="ECO:0000313" key="2">
    <source>
        <dbReference type="Proteomes" id="UP000274327"/>
    </source>
</evidence>
<evidence type="ECO:0008006" key="3">
    <source>
        <dbReference type="Google" id="ProtNLM"/>
    </source>
</evidence>
<accession>A0A426SGK3</accession>
<organism evidence="1 2">
    <name type="scientific">Brachybacterium paraconglomeratum</name>
    <dbReference type="NCBI Taxonomy" id="173362"/>
    <lineage>
        <taxon>Bacteria</taxon>
        <taxon>Bacillati</taxon>
        <taxon>Actinomycetota</taxon>
        <taxon>Actinomycetes</taxon>
        <taxon>Micrococcales</taxon>
        <taxon>Dermabacteraceae</taxon>
        <taxon>Brachybacterium</taxon>
    </lineage>
</organism>
<name>A0A426SGK3_9MICO</name>